<sequence>MKKQIAEGIYNFYEFFKGYDLLKTISFFKTCSTRKIYSPTILKPIKQIKCIQTQHYWRRHYQHYLHCHEPANDASKSQSIIPRVPFDRGFVNSLFMQQSQKTSLTYERHLRLKVYWTCCWAMLKTSGIVLAW</sequence>
<name>A0AAV4X7D5_CAEEX</name>
<keyword evidence="2" id="KW-1185">Reference proteome</keyword>
<proteinExistence type="predicted"/>
<evidence type="ECO:0000313" key="1">
    <source>
        <dbReference type="EMBL" id="GIY90065.1"/>
    </source>
</evidence>
<gene>
    <name evidence="1" type="ORF">CEXT_477481</name>
</gene>
<protein>
    <submittedName>
        <fullName evidence="1">Uncharacterized protein</fullName>
    </submittedName>
</protein>
<evidence type="ECO:0000313" key="2">
    <source>
        <dbReference type="Proteomes" id="UP001054945"/>
    </source>
</evidence>
<dbReference type="AlphaFoldDB" id="A0AAV4X7D5"/>
<dbReference type="Proteomes" id="UP001054945">
    <property type="component" value="Unassembled WGS sequence"/>
</dbReference>
<comment type="caution">
    <text evidence="1">The sequence shown here is derived from an EMBL/GenBank/DDBJ whole genome shotgun (WGS) entry which is preliminary data.</text>
</comment>
<dbReference type="EMBL" id="BPLR01017285">
    <property type="protein sequence ID" value="GIY90065.1"/>
    <property type="molecule type" value="Genomic_DNA"/>
</dbReference>
<reference evidence="1 2" key="1">
    <citation type="submission" date="2021-06" db="EMBL/GenBank/DDBJ databases">
        <title>Caerostris extrusa draft genome.</title>
        <authorList>
            <person name="Kono N."/>
            <person name="Arakawa K."/>
        </authorList>
    </citation>
    <scope>NUCLEOTIDE SEQUENCE [LARGE SCALE GENOMIC DNA]</scope>
</reference>
<organism evidence="1 2">
    <name type="scientific">Caerostris extrusa</name>
    <name type="common">Bark spider</name>
    <name type="synonym">Caerostris bankana</name>
    <dbReference type="NCBI Taxonomy" id="172846"/>
    <lineage>
        <taxon>Eukaryota</taxon>
        <taxon>Metazoa</taxon>
        <taxon>Ecdysozoa</taxon>
        <taxon>Arthropoda</taxon>
        <taxon>Chelicerata</taxon>
        <taxon>Arachnida</taxon>
        <taxon>Araneae</taxon>
        <taxon>Araneomorphae</taxon>
        <taxon>Entelegynae</taxon>
        <taxon>Araneoidea</taxon>
        <taxon>Araneidae</taxon>
        <taxon>Caerostris</taxon>
    </lineage>
</organism>
<accession>A0AAV4X7D5</accession>